<dbReference type="AlphaFoldDB" id="A0AAV0AKH6"/>
<proteinExistence type="predicted"/>
<dbReference type="Proteomes" id="UP001153365">
    <property type="component" value="Unassembled WGS sequence"/>
</dbReference>
<organism evidence="1 2">
    <name type="scientific">Phakopsora pachyrhizi</name>
    <name type="common">Asian soybean rust disease fungus</name>
    <dbReference type="NCBI Taxonomy" id="170000"/>
    <lineage>
        <taxon>Eukaryota</taxon>
        <taxon>Fungi</taxon>
        <taxon>Dikarya</taxon>
        <taxon>Basidiomycota</taxon>
        <taxon>Pucciniomycotina</taxon>
        <taxon>Pucciniomycetes</taxon>
        <taxon>Pucciniales</taxon>
        <taxon>Phakopsoraceae</taxon>
        <taxon>Phakopsora</taxon>
    </lineage>
</organism>
<sequence length="234" mass="26272">MTNVAEISGESLWAWIGTVLPQVAKGRMGSFSAYPFKLYYNLDVLDQLGVPTITYAQFQIWAWRRSPTSRMVSISDRRGASSDIIDITPSNGTLSYLTSPSEHLLPIRPYRNFCVAKKKKLDLNFESFPTLLKDAVKPRMEKSPTASVPEVLGFNYKLLHPLLEVDKLKSVGAPPIVPFISGSLRPGSSLPKFKRFTYAPIWNKVLISLIDQLPPLPKAHPIWLSSQPSTYKDH</sequence>
<dbReference type="EMBL" id="CALTRL010000343">
    <property type="protein sequence ID" value="CAH7667574.1"/>
    <property type="molecule type" value="Genomic_DNA"/>
</dbReference>
<name>A0AAV0AKH6_PHAPC</name>
<accession>A0AAV0AKH6</accession>
<protein>
    <submittedName>
        <fullName evidence="1">Uncharacterized protein</fullName>
    </submittedName>
</protein>
<reference evidence="1" key="1">
    <citation type="submission" date="2022-06" db="EMBL/GenBank/DDBJ databases">
        <authorList>
            <consortium name="SYNGENTA / RWTH Aachen University"/>
        </authorList>
    </citation>
    <scope>NUCLEOTIDE SEQUENCE</scope>
</reference>
<comment type="caution">
    <text evidence="1">The sequence shown here is derived from an EMBL/GenBank/DDBJ whole genome shotgun (WGS) entry which is preliminary data.</text>
</comment>
<gene>
    <name evidence="1" type="ORF">PPACK8108_LOCUS1980</name>
</gene>
<evidence type="ECO:0000313" key="1">
    <source>
        <dbReference type="EMBL" id="CAH7667574.1"/>
    </source>
</evidence>
<evidence type="ECO:0000313" key="2">
    <source>
        <dbReference type="Proteomes" id="UP001153365"/>
    </source>
</evidence>
<keyword evidence="2" id="KW-1185">Reference proteome</keyword>